<dbReference type="SUPFAM" id="SSF46911">
    <property type="entry name" value="Ribosomal protein S18"/>
    <property type="match status" value="1"/>
</dbReference>
<protein>
    <recommendedName>
        <fullName evidence="4">Small ribosomal subunit protein bS18</fullName>
    </recommendedName>
</protein>
<feature type="region of interest" description="Disordered" evidence="6">
    <location>
        <begin position="102"/>
        <end position="121"/>
    </location>
</feature>
<name>A0A2Z4ND59_9BACT</name>
<comment type="subunit">
    <text evidence="4">Part of the 30S ribosomal subunit. Forms a tight heterodimer with protein bS6.</text>
</comment>
<proteinExistence type="inferred from homology"/>
<dbReference type="GO" id="GO:0003735">
    <property type="term" value="F:structural constituent of ribosome"/>
    <property type="evidence" value="ECO:0007669"/>
    <property type="project" value="InterPro"/>
</dbReference>
<evidence type="ECO:0000256" key="3">
    <source>
        <dbReference type="ARBA" id="ARBA00023274"/>
    </source>
</evidence>
<keyword evidence="4" id="KW-0694">RNA-binding</keyword>
<evidence type="ECO:0000256" key="5">
    <source>
        <dbReference type="RuleBase" id="RU003910"/>
    </source>
</evidence>
<gene>
    <name evidence="4 7" type="primary">rpsR</name>
    <name evidence="7" type="ORF">DP065_01605</name>
</gene>
<dbReference type="PANTHER" id="PTHR13479">
    <property type="entry name" value="30S RIBOSOMAL PROTEIN S18"/>
    <property type="match status" value="1"/>
</dbReference>
<evidence type="ECO:0000256" key="2">
    <source>
        <dbReference type="ARBA" id="ARBA00022980"/>
    </source>
</evidence>
<sequence length="121" mass="13963">MARVVHKKLFIRRRPCQFCLSKQPIVYVDYKNEQLLSKLVNMQGKILSSRITGTCAKHQRAVSLAIKRARYVAILPYLGTVKKDKDEQPKIAKEVVVEQNEEAVESKPRRTRKSAEKNLNN</sequence>
<dbReference type="Pfam" id="PF01084">
    <property type="entry name" value="Ribosomal_S18"/>
    <property type="match status" value="1"/>
</dbReference>
<dbReference type="Gene3D" id="4.10.640.10">
    <property type="entry name" value="Ribosomal protein S18"/>
    <property type="match status" value="1"/>
</dbReference>
<evidence type="ECO:0000256" key="1">
    <source>
        <dbReference type="ARBA" id="ARBA00005589"/>
    </source>
</evidence>
<dbReference type="GO" id="GO:0006412">
    <property type="term" value="P:translation"/>
    <property type="evidence" value="ECO:0007669"/>
    <property type="project" value="UniProtKB-UniRule"/>
</dbReference>
<keyword evidence="8" id="KW-1185">Reference proteome</keyword>
<dbReference type="GO" id="GO:0022627">
    <property type="term" value="C:cytosolic small ribosomal subunit"/>
    <property type="evidence" value="ECO:0007669"/>
    <property type="project" value="TreeGrafter"/>
</dbReference>
<dbReference type="InterPro" id="IPR036870">
    <property type="entry name" value="Ribosomal_bS18_sf"/>
</dbReference>
<comment type="similarity">
    <text evidence="1 4 5">Belongs to the bacterial ribosomal protein bS18 family.</text>
</comment>
<dbReference type="InterPro" id="IPR001648">
    <property type="entry name" value="Ribosomal_bS18"/>
</dbReference>
<evidence type="ECO:0000313" key="7">
    <source>
        <dbReference type="EMBL" id="AWX69447.1"/>
    </source>
</evidence>
<evidence type="ECO:0000256" key="4">
    <source>
        <dbReference type="HAMAP-Rule" id="MF_00270"/>
    </source>
</evidence>
<dbReference type="PRINTS" id="PR00974">
    <property type="entry name" value="RIBOSOMALS18"/>
</dbReference>
<organism evidence="7 8">
    <name type="scientific">[Mycoplasma] anseris</name>
    <dbReference type="NCBI Taxonomy" id="92400"/>
    <lineage>
        <taxon>Bacteria</taxon>
        <taxon>Bacillati</taxon>
        <taxon>Mycoplasmatota</taxon>
        <taxon>Mycoplasmoidales</taxon>
        <taxon>Metamycoplasmataceae</taxon>
        <taxon>Metamycoplasma</taxon>
    </lineage>
</organism>
<evidence type="ECO:0000313" key="8">
    <source>
        <dbReference type="Proteomes" id="UP000250218"/>
    </source>
</evidence>
<dbReference type="AlphaFoldDB" id="A0A2Z4ND59"/>
<dbReference type="KEGG" id="mane:DP065_01605"/>
<keyword evidence="2 4" id="KW-0689">Ribosomal protein</keyword>
<feature type="compositionally biased region" description="Basic and acidic residues" evidence="6">
    <location>
        <begin position="104"/>
        <end position="121"/>
    </location>
</feature>
<keyword evidence="3 4" id="KW-0687">Ribonucleoprotein</keyword>
<dbReference type="EMBL" id="CP030140">
    <property type="protein sequence ID" value="AWX69447.1"/>
    <property type="molecule type" value="Genomic_DNA"/>
</dbReference>
<reference evidence="8" key="1">
    <citation type="submission" date="2018-06" db="EMBL/GenBank/DDBJ databases">
        <title>Complete genome sequences of Mycoplasma anatis, M. anseris and M. cloacale type strains.</title>
        <authorList>
            <person name="Grozner D."/>
            <person name="Forro B."/>
            <person name="Sulyok K.M."/>
            <person name="Marton S."/>
            <person name="Kreizinger Z."/>
            <person name="Banyai K."/>
            <person name="Gyuranecz M."/>
        </authorList>
    </citation>
    <scope>NUCLEOTIDE SEQUENCE [LARGE SCALE GENOMIC DNA]</scope>
    <source>
        <strain evidence="8">ATCC 49234</strain>
    </source>
</reference>
<dbReference type="HAMAP" id="MF_00270">
    <property type="entry name" value="Ribosomal_bS18"/>
    <property type="match status" value="1"/>
</dbReference>
<dbReference type="PANTHER" id="PTHR13479:SF40">
    <property type="entry name" value="SMALL RIBOSOMAL SUBUNIT PROTEIN BS18M"/>
    <property type="match status" value="1"/>
</dbReference>
<evidence type="ECO:0000256" key="6">
    <source>
        <dbReference type="SAM" id="MobiDB-lite"/>
    </source>
</evidence>
<dbReference type="NCBIfam" id="TIGR00165">
    <property type="entry name" value="S18"/>
    <property type="match status" value="1"/>
</dbReference>
<dbReference type="Proteomes" id="UP000250218">
    <property type="component" value="Chromosome"/>
</dbReference>
<dbReference type="GO" id="GO:0070181">
    <property type="term" value="F:small ribosomal subunit rRNA binding"/>
    <property type="evidence" value="ECO:0007669"/>
    <property type="project" value="TreeGrafter"/>
</dbReference>
<keyword evidence="4" id="KW-0699">rRNA-binding</keyword>
<dbReference type="RefSeq" id="WP_033178492.1">
    <property type="nucleotide sequence ID" value="NZ_CP030140.1"/>
</dbReference>
<comment type="function">
    <text evidence="4">Binds as a heterodimer with protein bS6 to the central domain of the 16S rRNA, where it helps stabilize the platform of the 30S subunit.</text>
</comment>
<accession>A0A2Z4ND59</accession>